<dbReference type="InterPro" id="IPR001173">
    <property type="entry name" value="Glyco_trans_2-like"/>
</dbReference>
<dbReference type="CAZy" id="GT2">
    <property type="family name" value="Glycosyltransferase Family 2"/>
</dbReference>
<feature type="domain" description="Glycosyltransferase 2-like" evidence="2">
    <location>
        <begin position="87"/>
        <end position="199"/>
    </location>
</feature>
<dbReference type="STRING" id="521003.COLINT_02549"/>
<dbReference type="AlphaFoldDB" id="C4F919"/>
<dbReference type="eggNOG" id="COG1215">
    <property type="taxonomic scope" value="Bacteria"/>
</dbReference>
<dbReference type="HOGENOM" id="CLU_005003_2_2_11"/>
<accession>C4F919</accession>
<evidence type="ECO:0000256" key="1">
    <source>
        <dbReference type="SAM" id="MobiDB-lite"/>
    </source>
</evidence>
<dbReference type="GO" id="GO:0016757">
    <property type="term" value="F:glycosyltransferase activity"/>
    <property type="evidence" value="ECO:0007669"/>
    <property type="project" value="UniProtKB-KW"/>
</dbReference>
<dbReference type="PANTHER" id="PTHR43685:SF2">
    <property type="entry name" value="GLYCOSYLTRANSFERASE 2-LIKE DOMAIN-CONTAINING PROTEIN"/>
    <property type="match status" value="1"/>
</dbReference>
<dbReference type="Pfam" id="PF00535">
    <property type="entry name" value="Glycos_transf_2"/>
    <property type="match status" value="1"/>
</dbReference>
<reference evidence="3 4" key="1">
    <citation type="submission" date="2009-04" db="EMBL/GenBank/DDBJ databases">
        <authorList>
            <person name="Weinstock G."/>
            <person name="Sodergren E."/>
            <person name="Clifton S."/>
            <person name="Fulton L."/>
            <person name="Fulton B."/>
            <person name="Courtney L."/>
            <person name="Fronick C."/>
            <person name="Harrison M."/>
            <person name="Strong C."/>
            <person name="Farmer C."/>
            <person name="Delahaunty K."/>
            <person name="Markovic C."/>
            <person name="Hall O."/>
            <person name="Minx P."/>
            <person name="Tomlinson C."/>
            <person name="Mitreva M."/>
            <person name="Nelson J."/>
            <person name="Hou S."/>
            <person name="Wollam A."/>
            <person name="Pepin K.H."/>
            <person name="Johnson M."/>
            <person name="Bhonagiri V."/>
            <person name="Nash W.E."/>
            <person name="Warren W."/>
            <person name="Chinwalla A."/>
            <person name="Mardis E.R."/>
            <person name="Wilson R.K."/>
        </authorList>
    </citation>
    <scope>NUCLEOTIDE SEQUENCE [LARGE SCALE GENOMIC DNA]</scope>
    <source>
        <strain evidence="3 4">DSM 13280</strain>
    </source>
</reference>
<sequence>MDGLHEQFGWSSMSSLVGLVKSCYRGLNNTIRRSRGEDMRFYADGFPIDAWMDKSYDEWFRAHKAGEAELKRQRDAWVDFSIQPTFSFIVPLYKTPSEYLHTMVDSVLAQTYPNLQLVLVNASPELGELRAEVAAYCAKDARITVVDLEDNLGITENTNAGLEVATGEFCCFLDHDDAIEPSLLFEYVSAINENPEIDVLYCDEDLVCRDEKRGGFRHLHPLHKPAYAPELLLCKNYIVHLMTIRRTLIDSMPTPDRRYDGAQDYNMVAYCVGRARAVHGVQKVLYHWRISDTSTAANPDAKPYSRKAYRLSAFNEIERRVPGGRIIASGAVNIHNVWLSDPQASASVVMLASDSSFEVERTLECFKQTPADSFAELIVVGEWSDWLASLCKRFGAKLLDVSADASCLARYNVGAAAASGDGLVFFDSLCTFLTPEPLRQLAGWCSMDGIGIAAPKILYRNGTNKSYGVAVTSERIMPMYRGYDDDFPGYQCNLRAMQNVSAVGLQGMCVRRDVFGRIGGFDASFGAEVGAVDLCRRVLNEGLRIVATPTVKIEVDEAAPERRFDCASNAPDYPAADIARFDEKWPGVRAAGDPYLNPNLDQSSSYQQLPARR</sequence>
<dbReference type="Proteomes" id="UP000003295">
    <property type="component" value="Unassembled WGS sequence"/>
</dbReference>
<dbReference type="InterPro" id="IPR050834">
    <property type="entry name" value="Glycosyltransf_2"/>
</dbReference>
<gene>
    <name evidence="3" type="ORF">COLINT_02549</name>
</gene>
<proteinExistence type="predicted"/>
<keyword evidence="3" id="KW-0328">Glycosyltransferase</keyword>
<dbReference type="InterPro" id="IPR029044">
    <property type="entry name" value="Nucleotide-diphossugar_trans"/>
</dbReference>
<evidence type="ECO:0000313" key="3">
    <source>
        <dbReference type="EMBL" id="EEP44706.1"/>
    </source>
</evidence>
<protein>
    <submittedName>
        <fullName evidence="3">Glycosyltransferase, group 2 family protein</fullName>
        <ecNumber evidence="3">2.4.-.-</ecNumber>
    </submittedName>
</protein>
<dbReference type="eggNOG" id="COG1216">
    <property type="taxonomic scope" value="Bacteria"/>
</dbReference>
<dbReference type="EC" id="2.4.-.-" evidence="3"/>
<dbReference type="PANTHER" id="PTHR43685">
    <property type="entry name" value="GLYCOSYLTRANSFERASE"/>
    <property type="match status" value="1"/>
</dbReference>
<feature type="compositionally biased region" description="Polar residues" evidence="1">
    <location>
        <begin position="599"/>
        <end position="613"/>
    </location>
</feature>
<dbReference type="EMBL" id="ABXH02000009">
    <property type="protein sequence ID" value="EEP44706.1"/>
    <property type="molecule type" value="Genomic_DNA"/>
</dbReference>
<feature type="region of interest" description="Disordered" evidence="1">
    <location>
        <begin position="591"/>
        <end position="613"/>
    </location>
</feature>
<organism evidence="3 4">
    <name type="scientific">Collinsella intestinalis DSM 13280</name>
    <dbReference type="NCBI Taxonomy" id="521003"/>
    <lineage>
        <taxon>Bacteria</taxon>
        <taxon>Bacillati</taxon>
        <taxon>Actinomycetota</taxon>
        <taxon>Coriobacteriia</taxon>
        <taxon>Coriobacteriales</taxon>
        <taxon>Coriobacteriaceae</taxon>
        <taxon>Collinsella</taxon>
    </lineage>
</organism>
<evidence type="ECO:0000259" key="2">
    <source>
        <dbReference type="Pfam" id="PF00535"/>
    </source>
</evidence>
<dbReference type="Gene3D" id="3.90.550.10">
    <property type="entry name" value="Spore Coat Polysaccharide Biosynthesis Protein SpsA, Chain A"/>
    <property type="match status" value="2"/>
</dbReference>
<comment type="caution">
    <text evidence="3">The sequence shown here is derived from an EMBL/GenBank/DDBJ whole genome shotgun (WGS) entry which is preliminary data.</text>
</comment>
<evidence type="ECO:0000313" key="4">
    <source>
        <dbReference type="Proteomes" id="UP000003295"/>
    </source>
</evidence>
<name>C4F919_9ACTN</name>
<dbReference type="SUPFAM" id="SSF53448">
    <property type="entry name" value="Nucleotide-diphospho-sugar transferases"/>
    <property type="match status" value="2"/>
</dbReference>
<keyword evidence="3" id="KW-0808">Transferase</keyword>